<sequence>MSGGRDETVTVFLGDLSRDATKEDVEKTFSYYGKLRNVWLSRSPWGYGFIDFEDQRDAADAVKALDGKMICGSRVRVEFSHGRGRSNRGGGRSRRRSGSRSPRSRKPFSPHDICYECGVLNRQSIISNEYLGNTGKHLFYFVQITDTHITHLGHADRRQQFEQFCNHIIKTLVKPQVTILTGDLVNSVSSSKDQLFGTTQYEQEWNIYRDILIRTNVTKHTKWLDIRGNHDAFMDPDPDSLKSFYRIYSHQGHDHSGSYEHTLTTKDDDTYSFVGIDMCPRPGLGRPFNFLGHISKKEMKILKKLFKKTKNSTATIFFGHYPLSFTYSKGIDQIMKYGLVYINGHLHSGIKHLYAHHANSLLELELGDWKDKRRFRILTIDSGLLSFEDFRFSQPIYAIISHPKAAKFLTSREPFYRLNQSTHIRIVIFSKLSIINVNISIDEQYIGSAIQSIDNQNLFIFPWNTSLYNDEKLHKIFVEIKDNGNNTVILQHEFSLSLLKKTKWYQSKIILTIHQPTFGFIILISSLCLYILILLYYRYQVKQNSSNFIIRFTLWNQFRLRMICLCSVDFIFYSLFSFSLYYFIGPWYIGYLTSSHFGVTFLWGTLIQQVYLPPDAQIFVGIFQLYFFIFPLTYSLSSSCFYRYIQQLESNTRIIKYHFNYCYRIYTIYILFIYTLVFILFWSFLMTASYKLSWILSPFGLILVLFSLILYVKSHRLKIEDFKLKKATETMISINHDNSKLIHQVEE</sequence>
<evidence type="ECO:0000256" key="2">
    <source>
        <dbReference type="SAM" id="MobiDB-lite"/>
    </source>
</evidence>
<dbReference type="SUPFAM" id="SSF54928">
    <property type="entry name" value="RNA-binding domain, RBD"/>
    <property type="match status" value="1"/>
</dbReference>
<evidence type="ECO:0000256" key="3">
    <source>
        <dbReference type="SAM" id="Phobius"/>
    </source>
</evidence>
<accession>A0A814STU8</accession>
<keyword evidence="3" id="KW-0472">Membrane</keyword>
<dbReference type="EMBL" id="CAJNOU010001107">
    <property type="protein sequence ID" value="CAF1152482.1"/>
    <property type="molecule type" value="Genomic_DNA"/>
</dbReference>
<feature type="transmembrane region" description="Helical" evidence="3">
    <location>
        <begin position="692"/>
        <end position="712"/>
    </location>
</feature>
<dbReference type="InterPro" id="IPR000504">
    <property type="entry name" value="RRM_dom"/>
</dbReference>
<dbReference type="InterPro" id="IPR012677">
    <property type="entry name" value="Nucleotide-bd_a/b_plait_sf"/>
</dbReference>
<dbReference type="PANTHER" id="PTHR14795:SF0">
    <property type="entry name" value="TRANSMEMBRANE PROTEIN 62"/>
    <property type="match status" value="1"/>
</dbReference>
<reference evidence="5" key="1">
    <citation type="submission" date="2021-02" db="EMBL/GenBank/DDBJ databases">
        <authorList>
            <person name="Nowell W R."/>
        </authorList>
    </citation>
    <scope>NUCLEOTIDE SEQUENCE</scope>
</reference>
<dbReference type="SMART" id="SM00360">
    <property type="entry name" value="RRM"/>
    <property type="match status" value="1"/>
</dbReference>
<evidence type="ECO:0000313" key="5">
    <source>
        <dbReference type="EMBL" id="CAF1152482.1"/>
    </source>
</evidence>
<dbReference type="InterPro" id="IPR035979">
    <property type="entry name" value="RBD_domain_sf"/>
</dbReference>
<dbReference type="InterPro" id="IPR056230">
    <property type="entry name" value="TMEM62_C"/>
</dbReference>
<keyword evidence="3" id="KW-1133">Transmembrane helix</keyword>
<dbReference type="Proteomes" id="UP000663889">
    <property type="component" value="Unassembled WGS sequence"/>
</dbReference>
<dbReference type="SUPFAM" id="SSF56300">
    <property type="entry name" value="Metallo-dependent phosphatases"/>
    <property type="match status" value="1"/>
</dbReference>
<dbReference type="InterPro" id="IPR029052">
    <property type="entry name" value="Metallo-depent_PP-like"/>
</dbReference>
<dbReference type="Pfam" id="PF24394">
    <property type="entry name" value="TMEM62_C"/>
    <property type="match status" value="1"/>
</dbReference>
<feature type="transmembrane region" description="Helical" evidence="3">
    <location>
        <begin position="518"/>
        <end position="539"/>
    </location>
</feature>
<organism evidence="5 6">
    <name type="scientific">Rotaria sordida</name>
    <dbReference type="NCBI Taxonomy" id="392033"/>
    <lineage>
        <taxon>Eukaryota</taxon>
        <taxon>Metazoa</taxon>
        <taxon>Spiralia</taxon>
        <taxon>Gnathifera</taxon>
        <taxon>Rotifera</taxon>
        <taxon>Eurotatoria</taxon>
        <taxon>Bdelloidea</taxon>
        <taxon>Philodinida</taxon>
        <taxon>Philodinidae</taxon>
        <taxon>Rotaria</taxon>
    </lineage>
</organism>
<dbReference type="Gene3D" id="3.30.70.330">
    <property type="match status" value="1"/>
</dbReference>
<keyword evidence="1" id="KW-0694">RNA-binding</keyword>
<dbReference type="Gene3D" id="3.60.21.10">
    <property type="match status" value="1"/>
</dbReference>
<protein>
    <recommendedName>
        <fullName evidence="4">RRM domain-containing protein</fullName>
    </recommendedName>
</protein>
<feature type="compositionally biased region" description="Basic residues" evidence="2">
    <location>
        <begin position="82"/>
        <end position="107"/>
    </location>
</feature>
<dbReference type="Pfam" id="PF24384">
    <property type="entry name" value="Ig_TMM62"/>
    <property type="match status" value="1"/>
</dbReference>
<keyword evidence="3" id="KW-0812">Transmembrane</keyword>
<feature type="region of interest" description="Disordered" evidence="2">
    <location>
        <begin position="81"/>
        <end position="107"/>
    </location>
</feature>
<evidence type="ECO:0000259" key="4">
    <source>
        <dbReference type="PROSITE" id="PS50102"/>
    </source>
</evidence>
<dbReference type="Pfam" id="PF00076">
    <property type="entry name" value="RRM_1"/>
    <property type="match status" value="1"/>
</dbReference>
<proteinExistence type="predicted"/>
<feature type="domain" description="RRM" evidence="4">
    <location>
        <begin position="9"/>
        <end position="82"/>
    </location>
</feature>
<feature type="transmembrane region" description="Helical" evidence="3">
    <location>
        <begin position="618"/>
        <end position="645"/>
    </location>
</feature>
<gene>
    <name evidence="5" type="ORF">SEV965_LOCUS18528</name>
</gene>
<dbReference type="PROSITE" id="PS50102">
    <property type="entry name" value="RRM"/>
    <property type="match status" value="1"/>
</dbReference>
<dbReference type="InterPro" id="IPR056229">
    <property type="entry name" value="Ig_TMM62"/>
</dbReference>
<feature type="transmembrane region" description="Helical" evidence="3">
    <location>
        <begin position="560"/>
        <end position="584"/>
    </location>
</feature>
<comment type="caution">
    <text evidence="5">The sequence shown here is derived from an EMBL/GenBank/DDBJ whole genome shotgun (WGS) entry which is preliminary data.</text>
</comment>
<dbReference type="AlphaFoldDB" id="A0A814STU8"/>
<name>A0A814STU8_9BILA</name>
<dbReference type="GO" id="GO:0003723">
    <property type="term" value="F:RNA binding"/>
    <property type="evidence" value="ECO:0007669"/>
    <property type="project" value="UniProtKB-UniRule"/>
</dbReference>
<dbReference type="CDD" id="cd12373">
    <property type="entry name" value="RRM_SRSF3_like"/>
    <property type="match status" value="1"/>
</dbReference>
<dbReference type="PANTHER" id="PTHR14795">
    <property type="entry name" value="HELICASE RELATED"/>
    <property type="match status" value="1"/>
</dbReference>
<dbReference type="FunFam" id="3.30.70.330:FF:001074">
    <property type="entry name" value="Splicing factor, arginine/serine-rich 7"/>
    <property type="match status" value="1"/>
</dbReference>
<feature type="transmembrane region" description="Helical" evidence="3">
    <location>
        <begin position="666"/>
        <end position="686"/>
    </location>
</feature>
<evidence type="ECO:0000313" key="6">
    <source>
        <dbReference type="Proteomes" id="UP000663889"/>
    </source>
</evidence>
<evidence type="ECO:0000256" key="1">
    <source>
        <dbReference type="PROSITE-ProRule" id="PRU00176"/>
    </source>
</evidence>